<organism evidence="2 3">
    <name type="scientific">Pricia antarctica</name>
    <dbReference type="NCBI Taxonomy" id="641691"/>
    <lineage>
        <taxon>Bacteria</taxon>
        <taxon>Pseudomonadati</taxon>
        <taxon>Bacteroidota</taxon>
        <taxon>Flavobacteriia</taxon>
        <taxon>Flavobacteriales</taxon>
        <taxon>Flavobacteriaceae</taxon>
        <taxon>Pricia</taxon>
    </lineage>
</organism>
<sequence length="169" mass="19964">MSQSQKITVMKSIFKILSWKSTIYLSIAVLVLLIIFDFYGLYTNNFYLLKPDNYLFPVTTLIHFTFLYVLKFKIEEDELTDPLMRNIEYMLYGAFLIYVFKTSEILSTLTSYSEFVNYVVPATFLPLGISIFVLHLLLLVLTILAIHYRKEMVGEYKFDDMNQHVDTWE</sequence>
<keyword evidence="1" id="KW-0472">Membrane</keyword>
<dbReference type="AlphaFoldDB" id="A0A1G7BPR3"/>
<proteinExistence type="predicted"/>
<feature type="transmembrane region" description="Helical" evidence="1">
    <location>
        <begin position="54"/>
        <end position="70"/>
    </location>
</feature>
<dbReference type="Proteomes" id="UP000199109">
    <property type="component" value="Unassembled WGS sequence"/>
</dbReference>
<evidence type="ECO:0000256" key="1">
    <source>
        <dbReference type="SAM" id="Phobius"/>
    </source>
</evidence>
<keyword evidence="1" id="KW-0812">Transmembrane</keyword>
<reference evidence="2 3" key="1">
    <citation type="submission" date="2016-10" db="EMBL/GenBank/DDBJ databases">
        <authorList>
            <person name="de Groot N.N."/>
        </authorList>
    </citation>
    <scope>NUCLEOTIDE SEQUENCE [LARGE SCALE GENOMIC DNA]</scope>
    <source>
        <strain evidence="2 3">DSM 23421</strain>
    </source>
</reference>
<keyword evidence="1" id="KW-1133">Transmembrane helix</keyword>
<keyword evidence="3" id="KW-1185">Reference proteome</keyword>
<name>A0A1G7BPR3_9FLAO</name>
<feature type="transmembrane region" description="Helical" evidence="1">
    <location>
        <begin position="124"/>
        <end position="148"/>
    </location>
</feature>
<gene>
    <name evidence="2" type="ORF">SAMN05421636_104245</name>
</gene>
<evidence type="ECO:0000313" key="2">
    <source>
        <dbReference type="EMBL" id="SDE29059.1"/>
    </source>
</evidence>
<feature type="transmembrane region" description="Helical" evidence="1">
    <location>
        <begin position="91"/>
        <end position="112"/>
    </location>
</feature>
<accession>A0A1G7BPR3</accession>
<dbReference type="EMBL" id="FNAO01000004">
    <property type="protein sequence ID" value="SDE29059.1"/>
    <property type="molecule type" value="Genomic_DNA"/>
</dbReference>
<protein>
    <submittedName>
        <fullName evidence="2">Uncharacterized protein</fullName>
    </submittedName>
</protein>
<evidence type="ECO:0000313" key="3">
    <source>
        <dbReference type="Proteomes" id="UP000199109"/>
    </source>
</evidence>
<feature type="transmembrane region" description="Helical" evidence="1">
    <location>
        <begin position="21"/>
        <end position="42"/>
    </location>
</feature>